<dbReference type="HOGENOM" id="CLU_074566_1_0_9"/>
<sequence length="141" mass="15880">MSAKVDLTGQRFGRLIVIKELPRKTALKKTPLWLCQCDCGNTCEAYSDSLRGGKKSCGCILKERRRAAEAKRAEGEAIRAKNKALLALKCPFPANCCYKSRHGMCCLDCYERETCEDRCLNTPTKCGYSRLREISWSGMKN</sequence>
<accession>R6WK66</accession>
<dbReference type="Proteomes" id="UP000014937">
    <property type="component" value="Unassembled WGS sequence"/>
</dbReference>
<evidence type="ECO:0000313" key="1">
    <source>
        <dbReference type="EMBL" id="CDD11513.1"/>
    </source>
</evidence>
<gene>
    <name evidence="1" type="ORF">BN587_00544</name>
</gene>
<dbReference type="AlphaFoldDB" id="R6WK66"/>
<name>R6WK66_9FIRM</name>
<reference evidence="1" key="1">
    <citation type="submission" date="2012-11" db="EMBL/GenBank/DDBJ databases">
        <title>Dependencies among metagenomic species, viruses, plasmids and units of genetic variation.</title>
        <authorList>
            <person name="Nielsen H.B."/>
            <person name="Almeida M."/>
            <person name="Juncker A.S."/>
            <person name="Rasmussen S."/>
            <person name="Li J."/>
            <person name="Sunagawa S."/>
            <person name="Plichta D."/>
            <person name="Gautier L."/>
            <person name="Le Chatelier E."/>
            <person name="Peletier E."/>
            <person name="Bonde I."/>
            <person name="Nielsen T."/>
            <person name="Manichanh C."/>
            <person name="Arumugam M."/>
            <person name="Batto J."/>
            <person name="Santos M.B.Q.D."/>
            <person name="Blom N."/>
            <person name="Borruel N."/>
            <person name="Burgdorf K.S."/>
            <person name="Boumezbeur F."/>
            <person name="Casellas F."/>
            <person name="Dore J."/>
            <person name="Guarner F."/>
            <person name="Hansen T."/>
            <person name="Hildebrand F."/>
            <person name="Kaas R.S."/>
            <person name="Kennedy S."/>
            <person name="Kristiansen K."/>
            <person name="Kultima J.R."/>
            <person name="Leonard P."/>
            <person name="Levenez F."/>
            <person name="Lund O."/>
            <person name="Moumen B."/>
            <person name="Le Paslier D."/>
            <person name="Pons N."/>
            <person name="Pedersen O."/>
            <person name="Prifti E."/>
            <person name="Qin J."/>
            <person name="Raes J."/>
            <person name="Tap J."/>
            <person name="Tims S."/>
            <person name="Ussery D.W."/>
            <person name="Yamada T."/>
            <person name="MetaHit consortium"/>
            <person name="Renault P."/>
            <person name="Sicheritz-Ponten T."/>
            <person name="Bork P."/>
            <person name="Wang J."/>
            <person name="Brunak S."/>
            <person name="Ehrlich S.D."/>
        </authorList>
    </citation>
    <scope>NUCLEOTIDE SEQUENCE [LARGE SCALE GENOMIC DNA]</scope>
</reference>
<protein>
    <submittedName>
        <fullName evidence="1">Uncharacterized protein</fullName>
    </submittedName>
</protein>
<proteinExistence type="predicted"/>
<organism evidence="1">
    <name type="scientific">Phascolarctobacterium succinatutens CAG:287</name>
    <dbReference type="NCBI Taxonomy" id="1263101"/>
    <lineage>
        <taxon>Bacteria</taxon>
        <taxon>Bacillati</taxon>
        <taxon>Bacillota</taxon>
        <taxon>Negativicutes</taxon>
        <taxon>Acidaminococcales</taxon>
        <taxon>Acidaminococcaceae</taxon>
        <taxon>Phascolarctobacterium</taxon>
    </lineage>
</organism>
<dbReference type="EMBL" id="CBGL010000090">
    <property type="protein sequence ID" value="CDD11513.1"/>
    <property type="molecule type" value="Genomic_DNA"/>
</dbReference>
<comment type="caution">
    <text evidence="1">The sequence shown here is derived from an EMBL/GenBank/DDBJ whole genome shotgun (WGS) entry which is preliminary data.</text>
</comment>
<dbReference type="RefSeq" id="WP_021719634.1">
    <property type="nucleotide sequence ID" value="NZ_FR892771.1"/>
</dbReference>